<gene>
    <name evidence="1" type="ORF">PHMEG_00029015</name>
</gene>
<name>A0A225V3P3_9STRA</name>
<comment type="caution">
    <text evidence="1">The sequence shown here is derived from an EMBL/GenBank/DDBJ whole genome shotgun (WGS) entry which is preliminary data.</text>
</comment>
<dbReference type="Proteomes" id="UP000198211">
    <property type="component" value="Unassembled WGS sequence"/>
</dbReference>
<sequence length="136" mass="15358">FLAPRADIVHSPDFESAMVKVLAGKAKWLSYPERTVLQPFLGADSTVEEATGEEEPTKIGFADRSLTRRKIEVAMSAYELLEIIPPSSNIVERLFSVARMVLRYERNHITPLTLEMILFVKVNDSYWSVTTVDANI</sequence>
<evidence type="ECO:0000313" key="2">
    <source>
        <dbReference type="Proteomes" id="UP000198211"/>
    </source>
</evidence>
<dbReference type="EMBL" id="NBNE01008066">
    <property type="protein sequence ID" value="OWY99904.1"/>
    <property type="molecule type" value="Genomic_DNA"/>
</dbReference>
<keyword evidence="2" id="KW-1185">Reference proteome</keyword>
<dbReference type="AlphaFoldDB" id="A0A225V3P3"/>
<accession>A0A225V3P3</accession>
<organism evidence="1 2">
    <name type="scientific">Phytophthora megakarya</name>
    <dbReference type="NCBI Taxonomy" id="4795"/>
    <lineage>
        <taxon>Eukaryota</taxon>
        <taxon>Sar</taxon>
        <taxon>Stramenopiles</taxon>
        <taxon>Oomycota</taxon>
        <taxon>Peronosporomycetes</taxon>
        <taxon>Peronosporales</taxon>
        <taxon>Peronosporaceae</taxon>
        <taxon>Phytophthora</taxon>
    </lineage>
</organism>
<proteinExistence type="predicted"/>
<dbReference type="PANTHER" id="PTHR40866">
    <property type="entry name" value="BED-TYPE DOMAIN-CONTAINING PROTEIN"/>
    <property type="match status" value="1"/>
</dbReference>
<evidence type="ECO:0000313" key="1">
    <source>
        <dbReference type="EMBL" id="OWY99904.1"/>
    </source>
</evidence>
<evidence type="ECO:0008006" key="3">
    <source>
        <dbReference type="Google" id="ProtNLM"/>
    </source>
</evidence>
<feature type="non-terminal residue" evidence="1">
    <location>
        <position position="1"/>
    </location>
</feature>
<reference evidence="2" key="1">
    <citation type="submission" date="2017-03" db="EMBL/GenBank/DDBJ databases">
        <title>Phytopthora megakarya and P. palmivora, two closely related causual agents of cacao black pod achieved similar genome size and gene model numbers by different mechanisms.</title>
        <authorList>
            <person name="Ali S."/>
            <person name="Shao J."/>
            <person name="Larry D.J."/>
            <person name="Kronmiller B."/>
            <person name="Shen D."/>
            <person name="Strem M.D."/>
            <person name="Melnick R.L."/>
            <person name="Guiltinan M.J."/>
            <person name="Tyler B.M."/>
            <person name="Meinhardt L.W."/>
            <person name="Bailey B.A."/>
        </authorList>
    </citation>
    <scope>NUCLEOTIDE SEQUENCE [LARGE SCALE GENOMIC DNA]</scope>
    <source>
        <strain evidence="2">zdho120</strain>
    </source>
</reference>
<protein>
    <recommendedName>
        <fullName evidence="3">HAT C-terminal dimerisation domain-containing protein</fullName>
    </recommendedName>
</protein>
<dbReference type="OrthoDB" id="123018at2759"/>
<dbReference type="PANTHER" id="PTHR40866:SF1">
    <property type="entry name" value="BED-TYPE DOMAIN-CONTAINING PROTEIN"/>
    <property type="match status" value="1"/>
</dbReference>